<protein>
    <submittedName>
        <fullName evidence="1">Uncharacterized protein</fullName>
    </submittedName>
</protein>
<evidence type="ECO:0000313" key="2">
    <source>
        <dbReference type="Proteomes" id="UP000824533"/>
    </source>
</evidence>
<dbReference type="EMBL" id="CM034387">
    <property type="protein sequence ID" value="KAJ0184294.1"/>
    <property type="molecule type" value="Genomic_DNA"/>
</dbReference>
<sequence length="153" mass="17329">MDMADTCRVCLCGQRRLHAISNTLFQEMWEKLTNAKFSTNDGKSLLVCYLCCAQLRRSHQLMKRALEADKLLTAIVNSPEQSQNALLLLANPNQEDSLDNSDDDSGTPLDDNTLLKEVVKTEVEIVVERIDLVDTCSTINTKNIWPVMKERRT</sequence>
<reference evidence="1 2" key="1">
    <citation type="journal article" date="2021" name="Front. Genet.">
        <title>Chromosome-Level Genome Assembly Reveals Significant Gene Expansion in the Toll and IMD Signaling Pathways of Dendrolimus kikuchii.</title>
        <authorList>
            <person name="Zhou J."/>
            <person name="Wu P."/>
            <person name="Xiong Z."/>
            <person name="Liu N."/>
            <person name="Zhao N."/>
            <person name="Ji M."/>
            <person name="Qiu Y."/>
            <person name="Yang B."/>
        </authorList>
    </citation>
    <scope>NUCLEOTIDE SEQUENCE [LARGE SCALE GENOMIC DNA]</scope>
    <source>
        <strain evidence="1">Ann1</strain>
    </source>
</reference>
<gene>
    <name evidence="1" type="ORF">K1T71_000717</name>
</gene>
<name>A0ACC1DJZ2_9NEOP</name>
<proteinExistence type="predicted"/>
<evidence type="ECO:0000313" key="1">
    <source>
        <dbReference type="EMBL" id="KAJ0184294.1"/>
    </source>
</evidence>
<dbReference type="Proteomes" id="UP000824533">
    <property type="component" value="Linkage Group LG01"/>
</dbReference>
<organism evidence="1 2">
    <name type="scientific">Dendrolimus kikuchii</name>
    <dbReference type="NCBI Taxonomy" id="765133"/>
    <lineage>
        <taxon>Eukaryota</taxon>
        <taxon>Metazoa</taxon>
        <taxon>Ecdysozoa</taxon>
        <taxon>Arthropoda</taxon>
        <taxon>Hexapoda</taxon>
        <taxon>Insecta</taxon>
        <taxon>Pterygota</taxon>
        <taxon>Neoptera</taxon>
        <taxon>Endopterygota</taxon>
        <taxon>Lepidoptera</taxon>
        <taxon>Glossata</taxon>
        <taxon>Ditrysia</taxon>
        <taxon>Bombycoidea</taxon>
        <taxon>Lasiocampidae</taxon>
        <taxon>Dendrolimus</taxon>
    </lineage>
</organism>
<comment type="caution">
    <text evidence="1">The sequence shown here is derived from an EMBL/GenBank/DDBJ whole genome shotgun (WGS) entry which is preliminary data.</text>
</comment>
<accession>A0ACC1DJZ2</accession>
<keyword evidence="2" id="KW-1185">Reference proteome</keyword>